<protein>
    <submittedName>
        <fullName evidence="4">Ribonuclease T1</fullName>
    </submittedName>
</protein>
<name>A0ABT1IN06_9PSEU</name>
<evidence type="ECO:0000256" key="3">
    <source>
        <dbReference type="SAM" id="SignalP"/>
    </source>
</evidence>
<proteinExistence type="predicted"/>
<keyword evidence="2" id="KW-0378">Hydrolase</keyword>
<dbReference type="RefSeq" id="WP_253891024.1">
    <property type="nucleotide sequence ID" value="NZ_BAAAVB010000021.1"/>
</dbReference>
<gene>
    <name evidence="4" type="ORF">LV75_006377</name>
</gene>
<comment type="caution">
    <text evidence="4">The sequence shown here is derived from an EMBL/GenBank/DDBJ whole genome shotgun (WGS) entry which is preliminary data.</text>
</comment>
<dbReference type="Pfam" id="PF00545">
    <property type="entry name" value="Ribonuclease"/>
    <property type="match status" value="1"/>
</dbReference>
<keyword evidence="3" id="KW-0732">Signal</keyword>
<evidence type="ECO:0000256" key="1">
    <source>
        <dbReference type="ARBA" id="ARBA00022722"/>
    </source>
</evidence>
<keyword evidence="5" id="KW-1185">Reference proteome</keyword>
<keyword evidence="1" id="KW-0540">Nuclease</keyword>
<accession>A0ABT1IN06</accession>
<dbReference type="InterPro" id="IPR016191">
    <property type="entry name" value="Ribonuclease/ribotoxin"/>
</dbReference>
<evidence type="ECO:0000313" key="4">
    <source>
        <dbReference type="EMBL" id="MCP2273846.1"/>
    </source>
</evidence>
<dbReference type="Proteomes" id="UP001205185">
    <property type="component" value="Unassembled WGS sequence"/>
</dbReference>
<sequence>MSNLAVRPAKTLLALVLATLGLFGVVTATAPAAAAASAAQPACGNTSSYTRVPLSSLPSQANDTYRLIRSGGPFPYPQDGTVFQNRERILPSCATGYYREYTVKTPGSSTRGARRIVTGNGGEYFYTSDHYASFRLITF</sequence>
<reference evidence="4 5" key="1">
    <citation type="submission" date="2022-06" db="EMBL/GenBank/DDBJ databases">
        <title>Genomic Encyclopedia of Archaeal and Bacterial Type Strains, Phase II (KMG-II): from individual species to whole genera.</title>
        <authorList>
            <person name="Goeker M."/>
        </authorList>
    </citation>
    <scope>NUCLEOTIDE SEQUENCE [LARGE SCALE GENOMIC DNA]</scope>
    <source>
        <strain evidence="4 5">DSM 44255</strain>
    </source>
</reference>
<dbReference type="EMBL" id="JAMTCO010000018">
    <property type="protein sequence ID" value="MCP2273846.1"/>
    <property type="molecule type" value="Genomic_DNA"/>
</dbReference>
<dbReference type="SUPFAM" id="SSF53933">
    <property type="entry name" value="Microbial ribonucleases"/>
    <property type="match status" value="1"/>
</dbReference>
<evidence type="ECO:0000256" key="2">
    <source>
        <dbReference type="ARBA" id="ARBA00022801"/>
    </source>
</evidence>
<organism evidence="4 5">
    <name type="scientific">Actinokineospora diospyrosa</name>
    <dbReference type="NCBI Taxonomy" id="103728"/>
    <lineage>
        <taxon>Bacteria</taxon>
        <taxon>Bacillati</taxon>
        <taxon>Actinomycetota</taxon>
        <taxon>Actinomycetes</taxon>
        <taxon>Pseudonocardiales</taxon>
        <taxon>Pseudonocardiaceae</taxon>
        <taxon>Actinokineospora</taxon>
    </lineage>
</organism>
<dbReference type="InterPro" id="IPR000026">
    <property type="entry name" value="N1-like"/>
</dbReference>
<evidence type="ECO:0000313" key="5">
    <source>
        <dbReference type="Proteomes" id="UP001205185"/>
    </source>
</evidence>
<dbReference type="Gene3D" id="3.10.450.30">
    <property type="entry name" value="Microbial ribonucleases"/>
    <property type="match status" value="1"/>
</dbReference>
<feature type="chain" id="PRO_5047332545" evidence="3">
    <location>
        <begin position="29"/>
        <end position="139"/>
    </location>
</feature>
<feature type="signal peptide" evidence="3">
    <location>
        <begin position="1"/>
        <end position="28"/>
    </location>
</feature>